<comment type="caution">
    <text evidence="1">The sequence shown here is derived from an EMBL/GenBank/DDBJ whole genome shotgun (WGS) entry which is preliminary data.</text>
</comment>
<dbReference type="AlphaFoldDB" id="A0A5C6AER7"/>
<keyword evidence="2" id="KW-1185">Reference proteome</keyword>
<reference evidence="1 2" key="1">
    <citation type="submission" date="2019-02" db="EMBL/GenBank/DDBJ databases">
        <title>Deep-cultivation of Planctomycetes and their phenomic and genomic characterization uncovers novel biology.</title>
        <authorList>
            <person name="Wiegand S."/>
            <person name="Jogler M."/>
            <person name="Boedeker C."/>
            <person name="Pinto D."/>
            <person name="Vollmers J."/>
            <person name="Rivas-Marin E."/>
            <person name="Kohn T."/>
            <person name="Peeters S.H."/>
            <person name="Heuer A."/>
            <person name="Rast P."/>
            <person name="Oberbeckmann S."/>
            <person name="Bunk B."/>
            <person name="Jeske O."/>
            <person name="Meyerdierks A."/>
            <person name="Storesund J.E."/>
            <person name="Kallscheuer N."/>
            <person name="Luecker S."/>
            <person name="Lage O.M."/>
            <person name="Pohl T."/>
            <person name="Merkel B.J."/>
            <person name="Hornburger P."/>
            <person name="Mueller R.-W."/>
            <person name="Bruemmer F."/>
            <person name="Labrenz M."/>
            <person name="Spormann A.M."/>
            <person name="Op Den Camp H."/>
            <person name="Overmann J."/>
            <person name="Amann R."/>
            <person name="Jetten M.S.M."/>
            <person name="Mascher T."/>
            <person name="Medema M.H."/>
            <person name="Devos D.P."/>
            <person name="Kaster A.-K."/>
            <person name="Ovreas L."/>
            <person name="Rohde M."/>
            <person name="Galperin M.Y."/>
            <person name="Jogler C."/>
        </authorList>
    </citation>
    <scope>NUCLEOTIDE SEQUENCE [LARGE SCALE GENOMIC DNA]</scope>
    <source>
        <strain evidence="1 2">Pla108</strain>
    </source>
</reference>
<organism evidence="1 2">
    <name type="scientific">Botrimarina colliarenosi</name>
    <dbReference type="NCBI Taxonomy" id="2528001"/>
    <lineage>
        <taxon>Bacteria</taxon>
        <taxon>Pseudomonadati</taxon>
        <taxon>Planctomycetota</taxon>
        <taxon>Planctomycetia</taxon>
        <taxon>Pirellulales</taxon>
        <taxon>Lacipirellulaceae</taxon>
        <taxon>Botrimarina</taxon>
    </lineage>
</organism>
<dbReference type="Gene3D" id="1.20.1440.60">
    <property type="entry name" value="23S rRNA-intervening sequence"/>
    <property type="match status" value="1"/>
</dbReference>
<evidence type="ECO:0008006" key="3">
    <source>
        <dbReference type="Google" id="ProtNLM"/>
    </source>
</evidence>
<accession>A0A5C6AER7</accession>
<proteinExistence type="predicted"/>
<sequence length="122" mass="13757">MRRKDLAGPGREPPVLLVKWYDLTRWILEKVDSIPKSQRFVFGTRLADHAIGVLETLVEASYSSTKAALLADANRKVETLRWLVRLGPRRMRRMLGGWLKQAQSKEGTASHGGRFEVSQAAV</sequence>
<name>A0A5C6AER7_9BACT</name>
<gene>
    <name evidence="1" type="ORF">Pla108_20740</name>
</gene>
<dbReference type="EMBL" id="SJPR01000002">
    <property type="protein sequence ID" value="TWT97920.1"/>
    <property type="molecule type" value="Genomic_DNA"/>
</dbReference>
<dbReference type="OrthoDB" id="9798541at2"/>
<dbReference type="RefSeq" id="WP_146444811.1">
    <property type="nucleotide sequence ID" value="NZ_SJPR01000002.1"/>
</dbReference>
<evidence type="ECO:0000313" key="2">
    <source>
        <dbReference type="Proteomes" id="UP000317421"/>
    </source>
</evidence>
<protein>
    <recommendedName>
        <fullName evidence="3">Four helix bundle protein</fullName>
    </recommendedName>
</protein>
<dbReference type="CDD" id="cd16376">
    <property type="entry name" value="Avd_like"/>
    <property type="match status" value="1"/>
</dbReference>
<dbReference type="Proteomes" id="UP000317421">
    <property type="component" value="Unassembled WGS sequence"/>
</dbReference>
<dbReference type="InterPro" id="IPR036583">
    <property type="entry name" value="23S_rRNA_IVS_sf"/>
</dbReference>
<evidence type="ECO:0000313" key="1">
    <source>
        <dbReference type="EMBL" id="TWT97920.1"/>
    </source>
</evidence>
<dbReference type="InterPro" id="IPR055360">
    <property type="entry name" value="bAvd"/>
</dbReference>